<name>A0A813EUV7_POLGL</name>
<accession>A0A813EUV7</accession>
<evidence type="ECO:0000313" key="2">
    <source>
        <dbReference type="Proteomes" id="UP000654075"/>
    </source>
</evidence>
<dbReference type="AlphaFoldDB" id="A0A813EUV7"/>
<protein>
    <submittedName>
        <fullName evidence="1">Uncharacterized protein</fullName>
    </submittedName>
</protein>
<proteinExistence type="predicted"/>
<organism evidence="1 2">
    <name type="scientific">Polarella glacialis</name>
    <name type="common">Dinoflagellate</name>
    <dbReference type="NCBI Taxonomy" id="89957"/>
    <lineage>
        <taxon>Eukaryota</taxon>
        <taxon>Sar</taxon>
        <taxon>Alveolata</taxon>
        <taxon>Dinophyceae</taxon>
        <taxon>Suessiales</taxon>
        <taxon>Suessiaceae</taxon>
        <taxon>Polarella</taxon>
    </lineage>
</organism>
<evidence type="ECO:0000313" key="1">
    <source>
        <dbReference type="EMBL" id="CAE8602470.1"/>
    </source>
</evidence>
<comment type="caution">
    <text evidence="1">The sequence shown here is derived from an EMBL/GenBank/DDBJ whole genome shotgun (WGS) entry which is preliminary data.</text>
</comment>
<dbReference type="EMBL" id="CAJNNV010014334">
    <property type="protein sequence ID" value="CAE8602470.1"/>
    <property type="molecule type" value="Genomic_DNA"/>
</dbReference>
<dbReference type="Proteomes" id="UP000654075">
    <property type="component" value="Unassembled WGS sequence"/>
</dbReference>
<keyword evidence="2" id="KW-1185">Reference proteome</keyword>
<dbReference type="Pfam" id="PF13759">
    <property type="entry name" value="2OG-FeII_Oxy_5"/>
    <property type="match status" value="1"/>
</dbReference>
<dbReference type="Gene3D" id="2.60.120.620">
    <property type="entry name" value="q2cbj1_9rhob like domain"/>
    <property type="match status" value="2"/>
</dbReference>
<reference evidence="1" key="1">
    <citation type="submission" date="2021-02" db="EMBL/GenBank/DDBJ databases">
        <authorList>
            <person name="Dougan E. K."/>
            <person name="Rhodes N."/>
            <person name="Thang M."/>
            <person name="Chan C."/>
        </authorList>
    </citation>
    <scope>NUCLEOTIDE SEQUENCE</scope>
</reference>
<dbReference type="InterPro" id="IPR012668">
    <property type="entry name" value="CHP02466"/>
</dbReference>
<sequence length="442" mass="47881">MSRTTPSAQKSNLGGFHSAGRNLLLEKEAVLPGVAHARARVKASIKEYLQRLRRPDDSEEGQLLGGRALVRIKMSWANVNKERDVNLPHVHDGSELSGALYVSCPGQEQGSGQTGCSIVLADPRPAAQAGSALSVALNETSRKDIRAHAGDVLIFPSWLKHHVRPHLAGTEAERRISVSFNVEVELEPGPPPLKIIFKNLPAATEDVLVDPLVTQLKQLWATTVSLIPGEQKQVCKESLQAFANSLGDFGPQVPDVLSMSERSLPGVAHARVLIQQAVEAHVLREATSSLGGEAFVAISHSWAEVNRLTDLRGPMSRWDTSLSGILCVSCSLAAASEEAQDCTVNLEDPRPAAVYSGLYRATTFSTEALNLEEGDVILFPNWLESYLTPLDAGASSGRLSFVFFSARVDLQVGPRPLNVRVQFWEDYALQVPMASFMVLCVA</sequence>
<gene>
    <name evidence="1" type="ORF">PGLA1383_LOCUS20709</name>
</gene>